<evidence type="ECO:0000256" key="1">
    <source>
        <dbReference type="ARBA" id="ARBA00022884"/>
    </source>
</evidence>
<feature type="compositionally biased region" description="Gly residues" evidence="3">
    <location>
        <begin position="200"/>
        <end position="230"/>
    </location>
</feature>
<name>A0AAV2PJI0_MEGNR</name>
<dbReference type="PROSITE" id="PS50961">
    <property type="entry name" value="HTH_LA"/>
    <property type="match status" value="1"/>
</dbReference>
<feature type="compositionally biased region" description="Basic and acidic residues" evidence="3">
    <location>
        <begin position="466"/>
        <end position="482"/>
    </location>
</feature>
<feature type="region of interest" description="Disordered" evidence="3">
    <location>
        <begin position="436"/>
        <end position="528"/>
    </location>
</feature>
<evidence type="ECO:0000313" key="6">
    <source>
        <dbReference type="Proteomes" id="UP001497623"/>
    </source>
</evidence>
<evidence type="ECO:0000256" key="2">
    <source>
        <dbReference type="PROSITE-ProRule" id="PRU00332"/>
    </source>
</evidence>
<feature type="compositionally biased region" description="Basic and acidic residues" evidence="3">
    <location>
        <begin position="949"/>
        <end position="960"/>
    </location>
</feature>
<feature type="compositionally biased region" description="Polar residues" evidence="3">
    <location>
        <begin position="1012"/>
        <end position="1025"/>
    </location>
</feature>
<dbReference type="PANTHER" id="PTHR22792">
    <property type="entry name" value="LUPUS LA PROTEIN-RELATED"/>
    <property type="match status" value="1"/>
</dbReference>
<dbReference type="Proteomes" id="UP001497623">
    <property type="component" value="Unassembled WGS sequence"/>
</dbReference>
<dbReference type="Pfam" id="PF05383">
    <property type="entry name" value="La"/>
    <property type="match status" value="1"/>
</dbReference>
<feature type="compositionally biased region" description="Polar residues" evidence="3">
    <location>
        <begin position="510"/>
        <end position="522"/>
    </location>
</feature>
<feature type="domain" description="HTH La-type RNA-binding" evidence="4">
    <location>
        <begin position="276"/>
        <end position="367"/>
    </location>
</feature>
<dbReference type="SUPFAM" id="SSF46785">
    <property type="entry name" value="Winged helix' DNA-binding domain"/>
    <property type="match status" value="1"/>
</dbReference>
<dbReference type="GO" id="GO:0010494">
    <property type="term" value="C:cytoplasmic stress granule"/>
    <property type="evidence" value="ECO:0007669"/>
    <property type="project" value="TreeGrafter"/>
</dbReference>
<feature type="compositionally biased region" description="Acidic residues" evidence="3">
    <location>
        <begin position="104"/>
        <end position="113"/>
    </location>
</feature>
<dbReference type="Pfam" id="PF21071">
    <property type="entry name" value="LARP1_HEAT"/>
    <property type="match status" value="1"/>
</dbReference>
<dbReference type="InterPro" id="IPR036388">
    <property type="entry name" value="WH-like_DNA-bd_sf"/>
</dbReference>
<dbReference type="GO" id="GO:0048255">
    <property type="term" value="P:mRNA stabilization"/>
    <property type="evidence" value="ECO:0007669"/>
    <property type="project" value="InterPro"/>
</dbReference>
<dbReference type="SMART" id="SM00684">
    <property type="entry name" value="DM15"/>
    <property type="match status" value="3"/>
</dbReference>
<keyword evidence="6" id="KW-1185">Reference proteome</keyword>
<feature type="non-terminal residue" evidence="5">
    <location>
        <position position="1175"/>
    </location>
</feature>
<dbReference type="GO" id="GO:0000339">
    <property type="term" value="F:RNA cap binding"/>
    <property type="evidence" value="ECO:0007669"/>
    <property type="project" value="InterPro"/>
</dbReference>
<dbReference type="InterPro" id="IPR006607">
    <property type="entry name" value="DM15"/>
</dbReference>
<feature type="region of interest" description="Disordered" evidence="3">
    <location>
        <begin position="949"/>
        <end position="976"/>
    </location>
</feature>
<feature type="compositionally biased region" description="Basic and acidic residues" evidence="3">
    <location>
        <begin position="172"/>
        <end position="197"/>
    </location>
</feature>
<protein>
    <recommendedName>
        <fullName evidence="4">HTH La-type RNA-binding domain-containing protein</fullName>
    </recommendedName>
</protein>
<feature type="compositionally biased region" description="Low complexity" evidence="3">
    <location>
        <begin position="400"/>
        <end position="415"/>
    </location>
</feature>
<feature type="region of interest" description="Disordered" evidence="3">
    <location>
        <begin position="580"/>
        <end position="602"/>
    </location>
</feature>
<feature type="compositionally biased region" description="Low complexity" evidence="3">
    <location>
        <begin position="138"/>
        <end position="152"/>
    </location>
</feature>
<feature type="compositionally biased region" description="Low complexity" evidence="3">
    <location>
        <begin position="1059"/>
        <end position="1072"/>
    </location>
</feature>
<feature type="region of interest" description="Disordered" evidence="3">
    <location>
        <begin position="1"/>
        <end position="27"/>
    </location>
</feature>
<feature type="compositionally biased region" description="Basic and acidic residues" evidence="3">
    <location>
        <begin position="120"/>
        <end position="133"/>
    </location>
</feature>
<feature type="compositionally biased region" description="Polar residues" evidence="3">
    <location>
        <begin position="384"/>
        <end position="398"/>
    </location>
</feature>
<dbReference type="PANTHER" id="PTHR22792:SF132">
    <property type="entry name" value="LA-RELATED PROTEIN 1"/>
    <property type="match status" value="1"/>
</dbReference>
<feature type="region of interest" description="Disordered" evidence="3">
    <location>
        <begin position="75"/>
        <end position="236"/>
    </location>
</feature>
<proteinExistence type="predicted"/>
<feature type="compositionally biased region" description="Low complexity" evidence="3">
    <location>
        <begin position="436"/>
        <end position="450"/>
    </location>
</feature>
<feature type="region of interest" description="Disordered" evidence="3">
    <location>
        <begin position="660"/>
        <end position="738"/>
    </location>
</feature>
<dbReference type="SMART" id="SM00715">
    <property type="entry name" value="LA"/>
    <property type="match status" value="1"/>
</dbReference>
<dbReference type="InterPro" id="IPR036390">
    <property type="entry name" value="WH_DNA-bd_sf"/>
</dbReference>
<feature type="region of interest" description="Disordered" evidence="3">
    <location>
        <begin position="995"/>
        <end position="1175"/>
    </location>
</feature>
<feature type="compositionally biased region" description="Polar residues" evidence="3">
    <location>
        <begin position="660"/>
        <end position="671"/>
    </location>
</feature>
<sequence length="1175" mass="130933">MEEEQLPPAEPTPAQAQLQAQVQAQQAAKAAQQVIKVNSSANKNVNHAASDFSEVAEWPTLVEVKQAQEAIQIQQCEKKEWRKSEERQLSPKTENLKEKKEHSEEEAEEEEKGEDSGSGSHDDDSQKENRETRPTQTNNNNNNNKSQSSSSKAKNKKNKAKKQNWKLLDIPPPKRDKGFRRDGRNSESNDWRADPRIAGRGRGGIRGGLTRGRGRGRGGGGMAGRGGMGQGFRSASTEPFDYQDYSEVPEYILQDPSLMQFFVPSVGFMFPDYIGPQDEVAIKDKIKKQIEYYFSDSNLANDIFMRRKMSKDGYIPVSLIASFNRMKQLTQDVKLIIEVCKTSDKLDVKEEIWLRTKHDPEKWPLEDAAGGALQALIPTVPPTTTSYESLADTTSTGRPTVVTATNTNSTASNSSKLMNPEVAEFTPAVSTTATTDATTTTLQNTAKTTTDASTNDKTKGTTALSKENEKSLQALRDEEWKEVKRKGRTRRNTDEGSASEDPSAPLQKPRATTPQKTSSGSAAASKDVREELDFMFDEEIEVMPKVGKQHKFSEWSDDEEDSTESDYEISDDVVNKILIVTQSPPPPTGTTRPPKHEGVDRTGDWTKRAKITSELAKVINDGLYYYEKDLWEDSEWFPQEESTTQQQVTMISQEVMESLRPNQPSIPSNQEVPPPPPPLHLLKGAEDPFNEVPPTPKTPRGRKAPRFYPVTKEQAHVDQRTPRKKKTRHSHNPPAESHVGWVMDSVEHKPKTSMSDLSSIGTSPSDNAGYGSLGSNYGSYGSIPGSLPTFQHPSHSLLKENGFTQQAYHKYRSRCLKERKRLGIGQSAEMNTLFRFWSFFLRECFNRKMYEEFRRLSNEDAKFGYRYGLECLFRFFSYGLEKHFRDEIFNDFQEETLRDSESGQLYGLEKFWAFLKYYKKPSSGFTINEKLQKKLSKYKTIEDFRVDMPEGHDAEREARKARVRTRSENQGYATHIDQHYHDGYYVRADAYGPNPGYGGANKRRQRRASEGDGTSTDAQYQQQYTHRVRRISGGTSYSQNSRSRSRHNSGQTKWEKVDNSSAARSRNASGADGNTGGRSRNASGADAHAGGRSRNSTNKQQTNQSTSSSTSTNKSKAEGSSSSSSNINKAAASSKSAAAASSKSAAPAVNSKAAVAAAKATATKTATATAPVPVP</sequence>
<dbReference type="GO" id="GO:0045727">
    <property type="term" value="P:positive regulation of translation"/>
    <property type="evidence" value="ECO:0007669"/>
    <property type="project" value="TreeGrafter"/>
</dbReference>
<feature type="compositionally biased region" description="Low complexity" evidence="3">
    <location>
        <begin position="1095"/>
        <end position="1175"/>
    </location>
</feature>
<evidence type="ECO:0000313" key="5">
    <source>
        <dbReference type="EMBL" id="CAL4059464.1"/>
    </source>
</evidence>
<feature type="compositionally biased region" description="Basic and acidic residues" evidence="3">
    <location>
        <begin position="76"/>
        <end position="103"/>
    </location>
</feature>
<dbReference type="CDD" id="cd07323">
    <property type="entry name" value="LAM"/>
    <property type="match status" value="1"/>
</dbReference>
<dbReference type="GO" id="GO:0005829">
    <property type="term" value="C:cytosol"/>
    <property type="evidence" value="ECO:0007669"/>
    <property type="project" value="TreeGrafter"/>
</dbReference>
<feature type="compositionally biased region" description="Low complexity" evidence="3">
    <location>
        <begin position="12"/>
        <end position="27"/>
    </location>
</feature>
<gene>
    <name evidence="5" type="ORF">MNOR_LOCUS586</name>
</gene>
<reference evidence="5 6" key="1">
    <citation type="submission" date="2024-05" db="EMBL/GenBank/DDBJ databases">
        <authorList>
            <person name="Wallberg A."/>
        </authorList>
    </citation>
    <scope>NUCLEOTIDE SEQUENCE [LARGE SCALE GENOMIC DNA]</scope>
</reference>
<dbReference type="InterPro" id="IPR045180">
    <property type="entry name" value="La_dom_prot"/>
</dbReference>
<feature type="compositionally biased region" description="Basic residues" evidence="3">
    <location>
        <begin position="722"/>
        <end position="731"/>
    </location>
</feature>
<dbReference type="EMBL" id="CAXKWB010000135">
    <property type="protein sequence ID" value="CAL4059464.1"/>
    <property type="molecule type" value="Genomic_DNA"/>
</dbReference>
<evidence type="ECO:0000259" key="4">
    <source>
        <dbReference type="PROSITE" id="PS50961"/>
    </source>
</evidence>
<dbReference type="InterPro" id="IPR006630">
    <property type="entry name" value="La_HTH"/>
</dbReference>
<evidence type="ECO:0000256" key="3">
    <source>
        <dbReference type="SAM" id="MobiDB-lite"/>
    </source>
</evidence>
<dbReference type="Gene3D" id="1.10.10.10">
    <property type="entry name" value="Winged helix-like DNA-binding domain superfamily/Winged helix DNA-binding domain"/>
    <property type="match status" value="1"/>
</dbReference>
<keyword evidence="1 2" id="KW-0694">RNA-binding</keyword>
<comment type="caution">
    <text evidence="5">The sequence shown here is derived from an EMBL/GenBank/DDBJ whole genome shotgun (WGS) entry which is preliminary data.</text>
</comment>
<accession>A0AAV2PJI0</accession>
<feature type="compositionally biased region" description="Basic residues" evidence="3">
    <location>
        <begin position="153"/>
        <end position="164"/>
    </location>
</feature>
<organism evidence="5 6">
    <name type="scientific">Meganyctiphanes norvegica</name>
    <name type="common">Northern krill</name>
    <name type="synonym">Thysanopoda norvegica</name>
    <dbReference type="NCBI Taxonomy" id="48144"/>
    <lineage>
        <taxon>Eukaryota</taxon>
        <taxon>Metazoa</taxon>
        <taxon>Ecdysozoa</taxon>
        <taxon>Arthropoda</taxon>
        <taxon>Crustacea</taxon>
        <taxon>Multicrustacea</taxon>
        <taxon>Malacostraca</taxon>
        <taxon>Eumalacostraca</taxon>
        <taxon>Eucarida</taxon>
        <taxon>Euphausiacea</taxon>
        <taxon>Euphausiidae</taxon>
        <taxon>Meganyctiphanes</taxon>
    </lineage>
</organism>
<feature type="region of interest" description="Disordered" evidence="3">
    <location>
        <begin position="384"/>
        <end position="421"/>
    </location>
</feature>
<dbReference type="AlphaFoldDB" id="A0AAV2PJI0"/>